<dbReference type="PANTHER" id="PTHR45586:SF1">
    <property type="entry name" value="LIPOPOLYSACCHARIDE ASSEMBLY PROTEIN B"/>
    <property type="match status" value="1"/>
</dbReference>
<dbReference type="Gene3D" id="1.25.40.10">
    <property type="entry name" value="Tetratricopeptide repeat domain"/>
    <property type="match status" value="5"/>
</dbReference>
<evidence type="ECO:0000313" key="6">
    <source>
        <dbReference type="Proteomes" id="UP000554342"/>
    </source>
</evidence>
<evidence type="ECO:0000256" key="2">
    <source>
        <dbReference type="ARBA" id="ARBA00022803"/>
    </source>
</evidence>
<keyword evidence="6" id="KW-1185">Reference proteome</keyword>
<dbReference type="SUPFAM" id="SSF48452">
    <property type="entry name" value="TPR-like"/>
    <property type="match status" value="3"/>
</dbReference>
<reference evidence="5 6" key="1">
    <citation type="submission" date="2020-08" db="EMBL/GenBank/DDBJ databases">
        <title>Genomic Encyclopedia of Type Strains, Phase IV (KMG-IV): sequencing the most valuable type-strain genomes for metagenomic binning, comparative biology and taxonomic classification.</title>
        <authorList>
            <person name="Goeker M."/>
        </authorList>
    </citation>
    <scope>NUCLEOTIDE SEQUENCE [LARGE SCALE GENOMIC DNA]</scope>
    <source>
        <strain evidence="5 6">DSM 27203</strain>
    </source>
</reference>
<dbReference type="SMART" id="SM00028">
    <property type="entry name" value="TPR"/>
    <property type="match status" value="6"/>
</dbReference>
<accession>A0A840YZY3</accession>
<keyword evidence="4" id="KW-0472">Membrane</keyword>
<comment type="caution">
    <text evidence="5">The sequence shown here is derived from an EMBL/GenBank/DDBJ whole genome shotgun (WGS) entry which is preliminary data.</text>
</comment>
<sequence>MTFSPERLRWRRIGLAGGILMLIAAVVLVVTVVLPARQTSAHAHQALARSLAFLKAGNASAARSQAFTAVQEKPDWGLAHAVLARAYLELGQGDAAQGELDRAQEQGFDMNRVHQLYAQALLLESDLDGAQKELAKAGPRFRSYTLRVRTQLLIAQGDFANAGKAAQRAVTLQPDSAQAWTDLGEYRVAAGDLAGAITASVRAVQLAPGNTNALLLRAHMVRDQYGPMASLPWFEAALKRDPWRYSTLIEYAATLGDLGRYRPMLAAVRKAMLAEPDDPRGYYLQAVLAARAGNYDLARGILAHVGDAMGDVPGMMLLQGSLDLQASNPQQAVTELQQLVGVQPMNLVARRLLAQAYIESGSPQDALDILKPMATRADADPYTLRLTARAFEQRGDRIMAAKFLDRASYPSGGGATPFSPDDGLATLDLAVDDSPNQAQAILPYVRGLLTDGRTEQALAQAQEAVQANPGAPAVQMLLGDVLVTQHRYDDAVQAYRRAATIRFDEPIMLRLVNTLDAGGDRQGAARVLALFLSQNPENVTALRIAAQWQLASGDDAAAVNTLEGLRKRLGNRDATLLAQLATACAALGENARATRYGAQAYALAPADPAVVDAYGWALHGAGKDTLALQLLRKAVAIAPDHAGLRWHLAQADAAAGNKAAAIANIRAALAQRGFADRDDAEALLKQLS</sequence>
<feature type="repeat" description="TPR" evidence="3">
    <location>
        <begin position="177"/>
        <end position="210"/>
    </location>
</feature>
<keyword evidence="1" id="KW-0677">Repeat</keyword>
<dbReference type="AlphaFoldDB" id="A0A840YZY3"/>
<dbReference type="RefSeq" id="WP_184003511.1">
    <property type="nucleotide sequence ID" value="NZ_BAABIF010000002.1"/>
</dbReference>
<evidence type="ECO:0000256" key="4">
    <source>
        <dbReference type="SAM" id="Phobius"/>
    </source>
</evidence>
<name>A0A840YZY3_9SPHN</name>
<feature type="repeat" description="TPR" evidence="3">
    <location>
        <begin position="472"/>
        <end position="505"/>
    </location>
</feature>
<keyword evidence="2 3" id="KW-0802">TPR repeat</keyword>
<dbReference type="InterPro" id="IPR011990">
    <property type="entry name" value="TPR-like_helical_dom_sf"/>
</dbReference>
<protein>
    <submittedName>
        <fullName evidence="5">Tetratricopeptide (TPR) repeat protein</fullName>
    </submittedName>
</protein>
<gene>
    <name evidence="5" type="ORF">FHR23_002035</name>
</gene>
<evidence type="ECO:0000256" key="1">
    <source>
        <dbReference type="ARBA" id="ARBA00022737"/>
    </source>
</evidence>
<dbReference type="EMBL" id="JACIJI010000003">
    <property type="protein sequence ID" value="MBB5719097.1"/>
    <property type="molecule type" value="Genomic_DNA"/>
</dbReference>
<dbReference type="Pfam" id="PF14559">
    <property type="entry name" value="TPR_19"/>
    <property type="match status" value="2"/>
</dbReference>
<dbReference type="InterPro" id="IPR051012">
    <property type="entry name" value="CellSynth/LPSAsmb/PSIAsmb"/>
</dbReference>
<dbReference type="Pfam" id="PF13432">
    <property type="entry name" value="TPR_16"/>
    <property type="match status" value="2"/>
</dbReference>
<keyword evidence="4" id="KW-1133">Transmembrane helix</keyword>
<dbReference type="InterPro" id="IPR019734">
    <property type="entry name" value="TPR_rpt"/>
</dbReference>
<feature type="transmembrane region" description="Helical" evidence="4">
    <location>
        <begin position="12"/>
        <end position="34"/>
    </location>
</feature>
<organism evidence="5 6">
    <name type="scientific">Stakelama sediminis</name>
    <dbReference type="NCBI Taxonomy" id="463200"/>
    <lineage>
        <taxon>Bacteria</taxon>
        <taxon>Pseudomonadati</taxon>
        <taxon>Pseudomonadota</taxon>
        <taxon>Alphaproteobacteria</taxon>
        <taxon>Sphingomonadales</taxon>
        <taxon>Sphingomonadaceae</taxon>
        <taxon>Stakelama</taxon>
    </lineage>
</organism>
<dbReference type="PROSITE" id="PS50005">
    <property type="entry name" value="TPR"/>
    <property type="match status" value="2"/>
</dbReference>
<evidence type="ECO:0000313" key="5">
    <source>
        <dbReference type="EMBL" id="MBB5719097.1"/>
    </source>
</evidence>
<keyword evidence="4" id="KW-0812">Transmembrane</keyword>
<dbReference type="Proteomes" id="UP000554342">
    <property type="component" value="Unassembled WGS sequence"/>
</dbReference>
<evidence type="ECO:0000256" key="3">
    <source>
        <dbReference type="PROSITE-ProRule" id="PRU00339"/>
    </source>
</evidence>
<proteinExistence type="predicted"/>
<dbReference type="PANTHER" id="PTHR45586">
    <property type="entry name" value="TPR REPEAT-CONTAINING PROTEIN PA4667"/>
    <property type="match status" value="1"/>
</dbReference>